<feature type="region of interest" description="Disordered" evidence="1">
    <location>
        <begin position="104"/>
        <end position="143"/>
    </location>
</feature>
<feature type="region of interest" description="Disordered" evidence="1">
    <location>
        <begin position="49"/>
        <end position="76"/>
    </location>
</feature>
<organism evidence="2 3">
    <name type="scientific">Panicum virgatum</name>
    <name type="common">Blackwell switchgrass</name>
    <dbReference type="NCBI Taxonomy" id="38727"/>
    <lineage>
        <taxon>Eukaryota</taxon>
        <taxon>Viridiplantae</taxon>
        <taxon>Streptophyta</taxon>
        <taxon>Embryophyta</taxon>
        <taxon>Tracheophyta</taxon>
        <taxon>Spermatophyta</taxon>
        <taxon>Magnoliopsida</taxon>
        <taxon>Liliopsida</taxon>
        <taxon>Poales</taxon>
        <taxon>Poaceae</taxon>
        <taxon>PACMAD clade</taxon>
        <taxon>Panicoideae</taxon>
        <taxon>Panicodae</taxon>
        <taxon>Paniceae</taxon>
        <taxon>Panicinae</taxon>
        <taxon>Panicum</taxon>
        <taxon>Panicum sect. Hiantes</taxon>
    </lineage>
</organism>
<evidence type="ECO:0000256" key="1">
    <source>
        <dbReference type="SAM" id="MobiDB-lite"/>
    </source>
</evidence>
<reference evidence="2" key="1">
    <citation type="submission" date="2020-05" db="EMBL/GenBank/DDBJ databases">
        <title>WGS assembly of Panicum virgatum.</title>
        <authorList>
            <person name="Lovell J.T."/>
            <person name="Jenkins J."/>
            <person name="Shu S."/>
            <person name="Juenger T.E."/>
            <person name="Schmutz J."/>
        </authorList>
    </citation>
    <scope>NUCLEOTIDE SEQUENCE</scope>
    <source>
        <strain evidence="2">AP13</strain>
    </source>
</reference>
<dbReference type="Proteomes" id="UP000823388">
    <property type="component" value="Chromosome 8N"/>
</dbReference>
<evidence type="ECO:0000313" key="2">
    <source>
        <dbReference type="EMBL" id="KAG2558067.1"/>
    </source>
</evidence>
<protein>
    <submittedName>
        <fullName evidence="2">Uncharacterized protein</fullName>
    </submittedName>
</protein>
<gene>
    <name evidence="2" type="ORF">PVAP13_8NG135002</name>
</gene>
<comment type="caution">
    <text evidence="2">The sequence shown here is derived from an EMBL/GenBank/DDBJ whole genome shotgun (WGS) entry which is preliminary data.</text>
</comment>
<evidence type="ECO:0000313" key="3">
    <source>
        <dbReference type="Proteomes" id="UP000823388"/>
    </source>
</evidence>
<keyword evidence="3" id="KW-1185">Reference proteome</keyword>
<accession>A0A8T0P7C0</accession>
<proteinExistence type="predicted"/>
<sequence>MFVPKPHSFFSPRPVLPARLYPPPIPPANHARSASPSIHAAAPHLAISPIASPPCLPQAPPPSSRHSSPPRATGLDGVLPVLARPATERGGGILLPPRAAGLEGVKPAAGRLPCGRRQPWWRRRGGPSGAARMLRSPARWTGP</sequence>
<dbReference type="EMBL" id="CM029052">
    <property type="protein sequence ID" value="KAG2558067.1"/>
    <property type="molecule type" value="Genomic_DNA"/>
</dbReference>
<name>A0A8T0P7C0_PANVG</name>
<feature type="compositionally biased region" description="Pro residues" evidence="1">
    <location>
        <begin position="51"/>
        <end position="63"/>
    </location>
</feature>
<dbReference type="AlphaFoldDB" id="A0A8T0P7C0"/>